<dbReference type="Proteomes" id="UP000521676">
    <property type="component" value="Unassembled WGS sequence"/>
</dbReference>
<gene>
    <name evidence="3" type="ORF">HXX08_14240</name>
    <name evidence="4" type="ORF">OZ401_005064</name>
</gene>
<evidence type="ECO:0000313" key="3">
    <source>
        <dbReference type="EMBL" id="NWJ47018.1"/>
    </source>
</evidence>
<name>A0A8T7M4K8_9CHLR</name>
<evidence type="ECO:0000313" key="4">
    <source>
        <dbReference type="EMBL" id="WJW70330.1"/>
    </source>
</evidence>
<evidence type="ECO:0000256" key="2">
    <source>
        <dbReference type="SAM" id="SignalP"/>
    </source>
</evidence>
<accession>A0A8T7M4K8</accession>
<geneLocation type="plasmid" evidence="4 6">
    <name>unnamed2</name>
</geneLocation>
<dbReference type="EMBL" id="JACATZ010000002">
    <property type="protein sequence ID" value="NWJ47018.1"/>
    <property type="molecule type" value="Genomic_DNA"/>
</dbReference>
<keyword evidence="4" id="KW-0614">Plasmid</keyword>
<reference evidence="3 5" key="1">
    <citation type="submission" date="2020-06" db="EMBL/GenBank/DDBJ databases">
        <title>Anoxygenic phototrophic Chloroflexota member uses a Type I reaction center.</title>
        <authorList>
            <person name="Tsuji J.M."/>
            <person name="Shaw N.A."/>
            <person name="Nagashima S."/>
            <person name="Venkiteswaran J."/>
            <person name="Schiff S.L."/>
            <person name="Hanada S."/>
            <person name="Tank M."/>
            <person name="Neufeld J.D."/>
        </authorList>
    </citation>
    <scope>NUCLEOTIDE SEQUENCE [LARGE SCALE GENOMIC DNA]</scope>
    <source>
        <strain evidence="3">L227-S17</strain>
    </source>
</reference>
<dbReference type="AlphaFoldDB" id="A0A8T7M4K8"/>
<organism evidence="3 5">
    <name type="scientific">Candidatus Chlorohelix allophototropha</name>
    <dbReference type="NCBI Taxonomy" id="3003348"/>
    <lineage>
        <taxon>Bacteria</taxon>
        <taxon>Bacillati</taxon>
        <taxon>Chloroflexota</taxon>
        <taxon>Chloroflexia</taxon>
        <taxon>Candidatus Chloroheliales</taxon>
        <taxon>Candidatus Chloroheliaceae</taxon>
        <taxon>Candidatus Chlorohelix</taxon>
    </lineage>
</organism>
<evidence type="ECO:0000313" key="6">
    <source>
        <dbReference type="Proteomes" id="UP001431572"/>
    </source>
</evidence>
<keyword evidence="6" id="KW-1185">Reference proteome</keyword>
<feature type="compositionally biased region" description="Polar residues" evidence="1">
    <location>
        <begin position="122"/>
        <end position="143"/>
    </location>
</feature>
<feature type="chain" id="PRO_5035848995" evidence="2">
    <location>
        <begin position="31"/>
        <end position="622"/>
    </location>
</feature>
<dbReference type="Proteomes" id="UP001431572">
    <property type="component" value="Plasmid unnamed2"/>
</dbReference>
<evidence type="ECO:0000313" key="5">
    <source>
        <dbReference type="Proteomes" id="UP000521676"/>
    </source>
</evidence>
<dbReference type="RefSeq" id="WP_341472200.1">
    <property type="nucleotide sequence ID" value="NZ_CP128402.1"/>
</dbReference>
<evidence type="ECO:0000256" key="1">
    <source>
        <dbReference type="SAM" id="MobiDB-lite"/>
    </source>
</evidence>
<sequence>MMKSKQTSLLVAVLLLVTLFSGLVVQITQAAPQFANDKFKNLWQYSDKPVDEIPGLGRGYTWGPNSFGTLQEDYQEASGGKRQVQYFDKSRMELSPDGSFVTNGLLTKELVTGNRQDGDAKFNQQTPSTVQVAGDDNSSGGNALSPTYASFKQVITTNPGENTASNRVGQPANLGINKAGVVSTLDNPPAQVQIGYYESVLGHNVPKVFQDYQNLTGRIWDGSQVVVGKIYTDNPTANVFGYPISEAYWMKAVVAGQEKDVLVQLYERRVLTYTPSNPTEFQVEMGNIGQHYYKWRYTAPTPPTYEVNGQWYGVTAQGQKLQFSITNNIVSSVTVNFGIQPCSTSWKKSFTDMLVKGDGFAIAMDNVSFSGTFSSPSFITGKFIINNVSGACASSADTTWTATRVGLSLPAGKFDGYWDGGGSGITISLAVYSDIITNYYLKVTCGNNSTSVSTSSALVPIVDNAFSIEYKTSRSTFKVTGAFTANGQISANLQFSGDSTCGPASGNWIAKRTPFSLYDGNWIGTTYQNKVIYFGIKNNVVGDITFGQSFCNPNLDSYGVTYILKGSTSINNNSFVRDNGKLAISGQFKDQNAVNGSIKQSSTSTCPLQGTWQARKVSPFEP</sequence>
<protein>
    <submittedName>
        <fullName evidence="3">Uncharacterized protein</fullName>
    </submittedName>
</protein>
<proteinExistence type="predicted"/>
<feature type="signal peptide" evidence="2">
    <location>
        <begin position="1"/>
        <end position="30"/>
    </location>
</feature>
<dbReference type="EMBL" id="CP128402">
    <property type="protein sequence ID" value="WJW70330.1"/>
    <property type="molecule type" value="Genomic_DNA"/>
</dbReference>
<keyword evidence="2" id="KW-0732">Signal</keyword>
<feature type="region of interest" description="Disordered" evidence="1">
    <location>
        <begin position="116"/>
        <end position="143"/>
    </location>
</feature>
<reference evidence="4" key="2">
    <citation type="journal article" date="2024" name="Nature">
        <title>Anoxygenic phototroph of the Chloroflexota uses a type I reaction centre.</title>
        <authorList>
            <person name="Tsuji J.M."/>
            <person name="Shaw N.A."/>
            <person name="Nagashima S."/>
            <person name="Venkiteswaran J.J."/>
            <person name="Schiff S.L."/>
            <person name="Watanabe T."/>
            <person name="Fukui M."/>
            <person name="Hanada S."/>
            <person name="Tank M."/>
            <person name="Neufeld J.D."/>
        </authorList>
    </citation>
    <scope>NUCLEOTIDE SEQUENCE</scope>
    <source>
        <strain evidence="4">L227-S17</strain>
        <plasmid evidence="4 6">unnamed2</plasmid>
    </source>
</reference>